<dbReference type="SMART" id="SM01080">
    <property type="entry name" value="CHASE2"/>
    <property type="match status" value="1"/>
</dbReference>
<reference evidence="3 4" key="1">
    <citation type="submission" date="2018-05" db="EMBL/GenBank/DDBJ databases">
        <title>Genomic Encyclopedia of Type Strains, Phase IV (KMG-IV): sequencing the most valuable type-strain genomes for metagenomic binning, comparative biology and taxonomic classification.</title>
        <authorList>
            <person name="Goeker M."/>
        </authorList>
    </citation>
    <scope>NUCLEOTIDE SEQUENCE [LARGE SCALE GENOMIC DNA]</scope>
    <source>
        <strain evidence="3 4">DSM 23606</strain>
    </source>
</reference>
<dbReference type="Pfam" id="PF00211">
    <property type="entry name" value="Guanylate_cyc"/>
    <property type="match status" value="1"/>
</dbReference>
<dbReference type="EMBL" id="QGTJ01000006">
    <property type="protein sequence ID" value="PWV61079.1"/>
    <property type="molecule type" value="Genomic_DNA"/>
</dbReference>
<keyword evidence="4" id="KW-1185">Reference proteome</keyword>
<feature type="transmembrane region" description="Helical" evidence="1">
    <location>
        <begin position="342"/>
        <end position="363"/>
    </location>
</feature>
<dbReference type="Proteomes" id="UP000246569">
    <property type="component" value="Unassembled WGS sequence"/>
</dbReference>
<dbReference type="Pfam" id="PF05226">
    <property type="entry name" value="CHASE2"/>
    <property type="match status" value="1"/>
</dbReference>
<protein>
    <submittedName>
        <fullName evidence="3">Adenylate cyclase</fullName>
    </submittedName>
</protein>
<evidence type="ECO:0000313" key="3">
    <source>
        <dbReference type="EMBL" id="PWV61079.1"/>
    </source>
</evidence>
<evidence type="ECO:0000259" key="2">
    <source>
        <dbReference type="PROSITE" id="PS50125"/>
    </source>
</evidence>
<dbReference type="PANTHER" id="PTHR43081">
    <property type="entry name" value="ADENYLATE CYCLASE, TERMINAL-DIFFERENTIATION SPECIFIC-RELATED"/>
    <property type="match status" value="1"/>
</dbReference>
<proteinExistence type="predicted"/>
<keyword evidence="1" id="KW-1133">Transmembrane helix</keyword>
<gene>
    <name evidence="3" type="ORF">C7443_10693</name>
</gene>
<feature type="transmembrane region" description="Helical" evidence="1">
    <location>
        <begin position="316"/>
        <end position="335"/>
    </location>
</feature>
<dbReference type="PANTHER" id="PTHR43081:SF1">
    <property type="entry name" value="ADENYLATE CYCLASE, TERMINAL-DIFFERENTIATION SPECIFIC"/>
    <property type="match status" value="1"/>
</dbReference>
<accession>A0A317MU13</accession>
<dbReference type="GO" id="GO:0035556">
    <property type="term" value="P:intracellular signal transduction"/>
    <property type="evidence" value="ECO:0007669"/>
    <property type="project" value="InterPro"/>
</dbReference>
<dbReference type="InterPro" id="IPR007890">
    <property type="entry name" value="CHASE2"/>
</dbReference>
<dbReference type="InterPro" id="IPR001054">
    <property type="entry name" value="A/G_cyclase"/>
</dbReference>
<feature type="domain" description="Guanylate cyclase" evidence="2">
    <location>
        <begin position="436"/>
        <end position="574"/>
    </location>
</feature>
<dbReference type="AlphaFoldDB" id="A0A317MU13"/>
<dbReference type="SMART" id="SM00044">
    <property type="entry name" value="CYCc"/>
    <property type="match status" value="1"/>
</dbReference>
<dbReference type="InterPro" id="IPR050697">
    <property type="entry name" value="Adenylyl/Guanylyl_Cyclase_3/4"/>
</dbReference>
<dbReference type="Gene3D" id="3.30.70.1230">
    <property type="entry name" value="Nucleotide cyclase"/>
    <property type="match status" value="1"/>
</dbReference>
<feature type="transmembrane region" description="Helical" evidence="1">
    <location>
        <begin position="369"/>
        <end position="388"/>
    </location>
</feature>
<dbReference type="CDD" id="cd07302">
    <property type="entry name" value="CHD"/>
    <property type="match status" value="1"/>
</dbReference>
<organism evidence="3 4">
    <name type="scientific">Plasticicumulans acidivorans</name>
    <dbReference type="NCBI Taxonomy" id="886464"/>
    <lineage>
        <taxon>Bacteria</taxon>
        <taxon>Pseudomonadati</taxon>
        <taxon>Pseudomonadota</taxon>
        <taxon>Gammaproteobacteria</taxon>
        <taxon>Candidatus Competibacteraceae</taxon>
        <taxon>Plasticicumulans</taxon>
    </lineage>
</organism>
<sequence>MIGRAATTLPSFAATLAWGLVVALLLGLLRYFGLLQGMELAAYDLALQQHLKPAASAQPVVLIGATEGELGRYGWPLSDALLTQLLDRLLAAGAQTIGVDLYRDHPLAPGEAQFERLLTEHSQVFAIMKFGKPGASGVAPPPVLAGTPRVGFSDVPLDDDGRVRRALLFMHDPEGRLYSGFGLRLALHWLAHQPRIFPQADPLDGSLRLGPTALRPLDIDAGPYARNDPRGYQMLLDFADGELPRYSLADVLDGRVDASAFAGRVVIVGVVAASVKDVFDTPVDTRMAGIELHGRIVSQLLRSGLGEMRPLRSLPLAAQFGWIALWALPAALLALRCRPAAVFYPLLFAGLLLVAAAAAVAWMRGWWLPALPAALGWLLAGLGVRIWLARQQLIERRALMRLFARHVSPAVADMIWRERESFLEGGRMRPRALQASVLFADLCEFTPLAEQLSPDEVFEWLDYHLQALGNALLAHGGMIDKYIGDAVMGVFGPPQSHQEHHERVADARAAVDSALEMRRLLDQLNNYWGQRGRRPSRLRIGIHSGPVVAGNLGSDERLEYTVLGDTVNIAARLEAYPWQEGSVPEPCRILISESTRRLIGEDYRVEAVGTVRLKGRRAELTVYRVLDTCEVQRLSLESATS</sequence>
<evidence type="ECO:0000256" key="1">
    <source>
        <dbReference type="SAM" id="Phobius"/>
    </source>
</evidence>
<dbReference type="GO" id="GO:0009190">
    <property type="term" value="P:cyclic nucleotide biosynthetic process"/>
    <property type="evidence" value="ECO:0007669"/>
    <property type="project" value="InterPro"/>
</dbReference>
<dbReference type="PROSITE" id="PS50125">
    <property type="entry name" value="GUANYLATE_CYCLASE_2"/>
    <property type="match status" value="1"/>
</dbReference>
<name>A0A317MU13_9GAMM</name>
<keyword evidence="1" id="KW-0472">Membrane</keyword>
<evidence type="ECO:0000313" key="4">
    <source>
        <dbReference type="Proteomes" id="UP000246569"/>
    </source>
</evidence>
<dbReference type="GO" id="GO:0004016">
    <property type="term" value="F:adenylate cyclase activity"/>
    <property type="evidence" value="ECO:0007669"/>
    <property type="project" value="UniProtKB-ARBA"/>
</dbReference>
<dbReference type="InterPro" id="IPR029787">
    <property type="entry name" value="Nucleotide_cyclase"/>
</dbReference>
<dbReference type="SUPFAM" id="SSF55073">
    <property type="entry name" value="Nucleotide cyclase"/>
    <property type="match status" value="1"/>
</dbReference>
<keyword evidence="1" id="KW-0812">Transmembrane</keyword>
<feature type="transmembrane region" description="Helical" evidence="1">
    <location>
        <begin position="12"/>
        <end position="32"/>
    </location>
</feature>
<comment type="caution">
    <text evidence="3">The sequence shown here is derived from an EMBL/GenBank/DDBJ whole genome shotgun (WGS) entry which is preliminary data.</text>
</comment>